<dbReference type="EMBL" id="WVHT01000002">
    <property type="protein sequence ID" value="MXV50069.1"/>
    <property type="molecule type" value="Genomic_DNA"/>
</dbReference>
<dbReference type="Proteomes" id="UP000466586">
    <property type="component" value="Unassembled WGS sequence"/>
</dbReference>
<protein>
    <submittedName>
        <fullName evidence="2">Uncharacterized protein</fullName>
    </submittedName>
</protein>
<feature type="transmembrane region" description="Helical" evidence="1">
    <location>
        <begin position="112"/>
        <end position="136"/>
    </location>
</feature>
<feature type="transmembrane region" description="Helical" evidence="1">
    <location>
        <begin position="85"/>
        <end position="106"/>
    </location>
</feature>
<dbReference type="AlphaFoldDB" id="A0A7K1Y7G5"/>
<name>A0A7K1Y7G5_9SPHI</name>
<organism evidence="2 3">
    <name type="scientific">Hufsiella arboris</name>
    <dbReference type="NCBI Taxonomy" id="2695275"/>
    <lineage>
        <taxon>Bacteria</taxon>
        <taxon>Pseudomonadati</taxon>
        <taxon>Bacteroidota</taxon>
        <taxon>Sphingobacteriia</taxon>
        <taxon>Sphingobacteriales</taxon>
        <taxon>Sphingobacteriaceae</taxon>
        <taxon>Hufsiella</taxon>
    </lineage>
</organism>
<keyword evidence="1" id="KW-0472">Membrane</keyword>
<proteinExistence type="predicted"/>
<keyword evidence="3" id="KW-1185">Reference proteome</keyword>
<dbReference type="RefSeq" id="WP_160843262.1">
    <property type="nucleotide sequence ID" value="NZ_WVHT01000002.1"/>
</dbReference>
<reference evidence="2 3" key="1">
    <citation type="submission" date="2019-11" db="EMBL/GenBank/DDBJ databases">
        <title>Pedobacter sp. HMF7647 Genome sequencing and assembly.</title>
        <authorList>
            <person name="Kang H."/>
            <person name="Kim H."/>
            <person name="Joh K."/>
        </authorList>
    </citation>
    <scope>NUCLEOTIDE SEQUENCE [LARGE SCALE GENOMIC DNA]</scope>
    <source>
        <strain evidence="2 3">HMF7647</strain>
    </source>
</reference>
<keyword evidence="1" id="KW-0812">Transmembrane</keyword>
<evidence type="ECO:0000313" key="3">
    <source>
        <dbReference type="Proteomes" id="UP000466586"/>
    </source>
</evidence>
<keyword evidence="1" id="KW-1133">Transmembrane helix</keyword>
<sequence length="160" mass="18336">MKLFPTKELGFRLVNNQAETLDRLNRRTERSENLTSQVTDKSFRGLINGSEFRLISSTIGKGAFCVMTGHINSVDGSVKVEIHKVFRILLSIILSLPLVGILAMAISRKEEFSPIIILVAIGQFLMIRFFFIELAFRFLSRESLNRLREVLDLEWLKNYA</sequence>
<evidence type="ECO:0000313" key="2">
    <source>
        <dbReference type="EMBL" id="MXV50069.1"/>
    </source>
</evidence>
<evidence type="ECO:0000256" key="1">
    <source>
        <dbReference type="SAM" id="Phobius"/>
    </source>
</evidence>
<gene>
    <name evidence="2" type="ORF">GS399_03725</name>
</gene>
<accession>A0A7K1Y7G5</accession>
<comment type="caution">
    <text evidence="2">The sequence shown here is derived from an EMBL/GenBank/DDBJ whole genome shotgun (WGS) entry which is preliminary data.</text>
</comment>